<dbReference type="Gene3D" id="3.40.50.1820">
    <property type="entry name" value="alpha/beta hydrolase"/>
    <property type="match status" value="1"/>
</dbReference>
<reference evidence="4 5" key="1">
    <citation type="submission" date="2017-07" db="EMBL/GenBank/DDBJ databases">
        <title>The new phylogeny of genus Mycobacterium.</title>
        <authorList>
            <person name="Tortoli E."/>
            <person name="Trovato A."/>
            <person name="Cirillo D.M."/>
        </authorList>
    </citation>
    <scope>NUCLEOTIDE SEQUENCE [LARGE SCALE GENOMIC DNA]</scope>
    <source>
        <strain evidence="4 5">ATCC 33027</strain>
    </source>
</reference>
<comment type="caution">
    <text evidence="4">The sequence shown here is derived from an EMBL/GenBank/DDBJ whole genome shotgun (WGS) entry which is preliminary data.</text>
</comment>
<dbReference type="EMBL" id="NOZR01000001">
    <property type="protein sequence ID" value="OYN82762.1"/>
    <property type="molecule type" value="Genomic_DNA"/>
</dbReference>
<evidence type="ECO:0000256" key="1">
    <source>
        <dbReference type="ARBA" id="ARBA00022559"/>
    </source>
</evidence>
<dbReference type="Pfam" id="PF00561">
    <property type="entry name" value="Abhydrolase_1"/>
    <property type="match status" value="1"/>
</dbReference>
<keyword evidence="5" id="KW-1185">Reference proteome</keyword>
<name>A0A255E049_9MYCO</name>
<dbReference type="OrthoDB" id="9785847at2"/>
<evidence type="ECO:0000256" key="2">
    <source>
        <dbReference type="ARBA" id="ARBA00038128"/>
    </source>
</evidence>
<dbReference type="FunFam" id="3.40.50.1820:FF:000205">
    <property type="entry name" value="Non-haem bromoperoxidase BPO-A2"/>
    <property type="match status" value="1"/>
</dbReference>
<evidence type="ECO:0000259" key="3">
    <source>
        <dbReference type="Pfam" id="PF00561"/>
    </source>
</evidence>
<proteinExistence type="inferred from homology"/>
<organism evidence="4 5">
    <name type="scientific">Mycolicibacterium sphagni</name>
    <dbReference type="NCBI Taxonomy" id="1786"/>
    <lineage>
        <taxon>Bacteria</taxon>
        <taxon>Bacillati</taxon>
        <taxon>Actinomycetota</taxon>
        <taxon>Actinomycetes</taxon>
        <taxon>Mycobacteriales</taxon>
        <taxon>Mycobacteriaceae</taxon>
        <taxon>Mycolicibacterium</taxon>
    </lineage>
</organism>
<dbReference type="PRINTS" id="PR00111">
    <property type="entry name" value="ABHYDROLASE"/>
</dbReference>
<dbReference type="InterPro" id="IPR050471">
    <property type="entry name" value="AB_hydrolase"/>
</dbReference>
<dbReference type="GO" id="GO:0004601">
    <property type="term" value="F:peroxidase activity"/>
    <property type="evidence" value="ECO:0007669"/>
    <property type="project" value="UniProtKB-KW"/>
</dbReference>
<gene>
    <name evidence="4" type="ORF">CG716_00675</name>
</gene>
<dbReference type="GO" id="GO:0016787">
    <property type="term" value="F:hydrolase activity"/>
    <property type="evidence" value="ECO:0007669"/>
    <property type="project" value="UniProtKB-KW"/>
</dbReference>
<dbReference type="PANTHER" id="PTHR43433">
    <property type="entry name" value="HYDROLASE, ALPHA/BETA FOLD FAMILY PROTEIN"/>
    <property type="match status" value="1"/>
</dbReference>
<keyword evidence="1" id="KW-0575">Peroxidase</keyword>
<comment type="similarity">
    <text evidence="2">Belongs to the AB hydrolase superfamily. Bacterial non-heme haloperoxidase / perhydrolase family.</text>
</comment>
<dbReference type="InterPro" id="IPR029058">
    <property type="entry name" value="AB_hydrolase_fold"/>
</dbReference>
<dbReference type="RefSeq" id="WP_094475448.1">
    <property type="nucleotide sequence ID" value="NZ_JACKSC010000178.1"/>
</dbReference>
<protein>
    <submittedName>
        <fullName evidence="4">Alpha/beta hydrolase</fullName>
    </submittedName>
</protein>
<dbReference type="SUPFAM" id="SSF53474">
    <property type="entry name" value="alpha/beta-Hydrolases"/>
    <property type="match status" value="1"/>
</dbReference>
<feature type="domain" description="AB hydrolase-1" evidence="3">
    <location>
        <begin position="26"/>
        <end position="265"/>
    </location>
</feature>
<keyword evidence="1" id="KW-0560">Oxidoreductase</keyword>
<accession>A0A255E049</accession>
<dbReference type="Proteomes" id="UP000216063">
    <property type="component" value="Unassembled WGS sequence"/>
</dbReference>
<dbReference type="PANTHER" id="PTHR43433:SF4">
    <property type="entry name" value="NON-HEME CHLOROPEROXIDASE-RELATED"/>
    <property type="match status" value="1"/>
</dbReference>
<dbReference type="AlphaFoldDB" id="A0A255E049"/>
<evidence type="ECO:0000313" key="5">
    <source>
        <dbReference type="Proteomes" id="UP000216063"/>
    </source>
</evidence>
<evidence type="ECO:0000313" key="4">
    <source>
        <dbReference type="EMBL" id="OYN82762.1"/>
    </source>
</evidence>
<keyword evidence="4" id="KW-0378">Hydrolase</keyword>
<sequence length="293" mass="31810">MPFISVDVENAIDIDLYYEDHGNGQPVVLIDGFPLDGHAWEKQVPALLAAGYRVITYDRRGFGRSGHATFGYDYDTFAADLNTLIEVLDVTEVVLAGFSMGTGEVCRYLGTYGPSRIDKAVFIAALEPYLLRTDTNPAGLDGAIFAAALAAAVKDRYAFLHQFYADVYNTDETLGTRISDDVIESSWKAACSGSAYASVAAVITWTTDFRTDVAKIAGYDISVLIVHGTHDRILPIDATARPLHALLPRAEYVEIPGAPHGLLWTYAEDVNHELLTFLARSTGTPASPEGVRA</sequence>
<dbReference type="InterPro" id="IPR000073">
    <property type="entry name" value="AB_hydrolase_1"/>
</dbReference>